<dbReference type="Proteomes" id="UP000831684">
    <property type="component" value="Chromosome"/>
</dbReference>
<dbReference type="SUPFAM" id="SSF56524">
    <property type="entry name" value="Oxidoreductase molybdopterin-binding domain"/>
    <property type="match status" value="1"/>
</dbReference>
<protein>
    <recommendedName>
        <fullName evidence="4">Oxidoreductase</fullName>
    </recommendedName>
</protein>
<accession>A0A9E6ZW18</accession>
<dbReference type="EMBL" id="CP083239">
    <property type="protein sequence ID" value="UOK72764.1"/>
    <property type="molecule type" value="Genomic_DNA"/>
</dbReference>
<dbReference type="AlphaFoldDB" id="A0A9E6ZW18"/>
<reference evidence="2" key="1">
    <citation type="submission" date="2021-09" db="EMBL/GenBank/DDBJ databases">
        <title>Network and meta-omics reveal the key degrader and cooperation patterns in an efficient 1,4-dioxane-degrading microbial community.</title>
        <authorList>
            <person name="Dai C."/>
        </authorList>
    </citation>
    <scope>NUCLEOTIDE SEQUENCE</scope>
    <source>
        <strain evidence="2">ZM13</strain>
    </source>
</reference>
<organism evidence="2 3">
    <name type="scientific">Ancylobacter polymorphus</name>
    <dbReference type="NCBI Taxonomy" id="223390"/>
    <lineage>
        <taxon>Bacteria</taxon>
        <taxon>Pseudomonadati</taxon>
        <taxon>Pseudomonadota</taxon>
        <taxon>Alphaproteobacteria</taxon>
        <taxon>Hyphomicrobiales</taxon>
        <taxon>Xanthobacteraceae</taxon>
        <taxon>Ancylobacter</taxon>
    </lineage>
</organism>
<dbReference type="RefSeq" id="WP_244450461.1">
    <property type="nucleotide sequence ID" value="NZ_CP083239.1"/>
</dbReference>
<feature type="chain" id="PRO_5039185079" description="Oxidoreductase" evidence="1">
    <location>
        <begin position="25"/>
        <end position="163"/>
    </location>
</feature>
<evidence type="ECO:0008006" key="4">
    <source>
        <dbReference type="Google" id="ProtNLM"/>
    </source>
</evidence>
<evidence type="ECO:0000313" key="2">
    <source>
        <dbReference type="EMBL" id="UOK72764.1"/>
    </source>
</evidence>
<evidence type="ECO:0000256" key="1">
    <source>
        <dbReference type="SAM" id="SignalP"/>
    </source>
</evidence>
<name>A0A9E6ZW18_9HYPH</name>
<dbReference type="InterPro" id="IPR036374">
    <property type="entry name" value="OxRdtase_Mopterin-bd_sf"/>
</dbReference>
<proteinExistence type="predicted"/>
<sequence>MMVRLICALVLGLVCLAVPDGARAQELTLRWLGADGQVALEKTLTLAEIDTLPQVTIDTSTPWTEGVQRFTGPSLGALAALGGRPVREAKVMALNDYVAPIPAEDWKEHGAILTTRVDGKTMRVRDKGPFWVMYPIDSDPALRQQYYQSRMVWQVKSIDFSAQ</sequence>
<gene>
    <name evidence="2" type="ORF">K9D25_08720</name>
</gene>
<evidence type="ECO:0000313" key="3">
    <source>
        <dbReference type="Proteomes" id="UP000831684"/>
    </source>
</evidence>
<keyword evidence="1" id="KW-0732">Signal</keyword>
<dbReference type="KEGG" id="apol:K9D25_08720"/>
<feature type="signal peptide" evidence="1">
    <location>
        <begin position="1"/>
        <end position="24"/>
    </location>
</feature>